<dbReference type="GeneID" id="85165266"/>
<feature type="transmembrane region" description="Helical" evidence="1">
    <location>
        <begin position="159"/>
        <end position="181"/>
    </location>
</feature>
<keyword evidence="1" id="KW-1133">Transmembrane helix</keyword>
<dbReference type="EMBL" id="JGZO01000023">
    <property type="protein sequence ID" value="KFI91432.1"/>
    <property type="molecule type" value="Genomic_DNA"/>
</dbReference>
<dbReference type="InterPro" id="IPR021354">
    <property type="entry name" value="DUF2975"/>
</dbReference>
<evidence type="ECO:0008006" key="4">
    <source>
        <dbReference type="Google" id="ProtNLM"/>
    </source>
</evidence>
<organism evidence="2 3">
    <name type="scientific">Bifidobacterium scardovii</name>
    <dbReference type="NCBI Taxonomy" id="158787"/>
    <lineage>
        <taxon>Bacteria</taxon>
        <taxon>Bacillati</taxon>
        <taxon>Actinomycetota</taxon>
        <taxon>Actinomycetes</taxon>
        <taxon>Bifidobacteriales</taxon>
        <taxon>Bifidobacteriaceae</taxon>
        <taxon>Bifidobacterium</taxon>
    </lineage>
</organism>
<feature type="transmembrane region" description="Helical" evidence="1">
    <location>
        <begin position="187"/>
        <end position="205"/>
    </location>
</feature>
<name>A0A087D7D2_9BIFI</name>
<dbReference type="RefSeq" id="WP_049184912.1">
    <property type="nucleotide sequence ID" value="NZ_CAJPMS010000006.1"/>
</dbReference>
<feature type="transmembrane region" description="Helical" evidence="1">
    <location>
        <begin position="102"/>
        <end position="123"/>
    </location>
</feature>
<evidence type="ECO:0000256" key="1">
    <source>
        <dbReference type="SAM" id="Phobius"/>
    </source>
</evidence>
<dbReference type="AlphaFoldDB" id="A0A087D7D2"/>
<dbReference type="Proteomes" id="UP000029033">
    <property type="component" value="Unassembled WGS sequence"/>
</dbReference>
<proteinExistence type="predicted"/>
<dbReference type="STRING" id="158787.BSCA_2126"/>
<feature type="transmembrane region" description="Helical" evidence="1">
    <location>
        <begin position="39"/>
        <end position="57"/>
    </location>
</feature>
<keyword evidence="1" id="KW-0812">Transmembrane</keyword>
<protein>
    <recommendedName>
        <fullName evidence="4">DUF2975 domain-containing protein</fullName>
    </recommendedName>
</protein>
<evidence type="ECO:0000313" key="2">
    <source>
        <dbReference type="EMBL" id="KFI91432.1"/>
    </source>
</evidence>
<keyword evidence="1" id="KW-0472">Membrane</keyword>
<sequence>MNQLTVKRVNGQKGRAAGPAPMLLKANAAAKIVARIGEVVLWISSALYVLLVAVFLFSGDRFHLSPDADARMDVGDWHFSIGSTVLDYDIRLVRFGEGPLDLPVVVMVGLTDAIIFALLALVFHEVAALCGELGRWGGAADSGDGTPFSPAAAIRLNRVGWYLIAAPAVAFVLAVICALLGCSFSAGLWMSALMVMLGIIVLQLARVFAYGTALQQDVDGLL</sequence>
<dbReference type="eggNOG" id="ENOG5031VT1">
    <property type="taxonomic scope" value="Bacteria"/>
</dbReference>
<evidence type="ECO:0000313" key="3">
    <source>
        <dbReference type="Proteomes" id="UP000029033"/>
    </source>
</evidence>
<gene>
    <name evidence="2" type="ORF">BSCA_2126</name>
</gene>
<comment type="caution">
    <text evidence="2">The sequence shown here is derived from an EMBL/GenBank/DDBJ whole genome shotgun (WGS) entry which is preliminary data.</text>
</comment>
<dbReference type="Pfam" id="PF11188">
    <property type="entry name" value="DUF2975"/>
    <property type="match status" value="1"/>
</dbReference>
<dbReference type="OrthoDB" id="3232608at2"/>
<accession>A0A087D7D2</accession>
<reference evidence="2 3" key="1">
    <citation type="submission" date="2014-03" db="EMBL/GenBank/DDBJ databases">
        <title>Genomics of Bifidobacteria.</title>
        <authorList>
            <person name="Ventura M."/>
            <person name="Milani C."/>
            <person name="Lugli G.A."/>
        </authorList>
    </citation>
    <scope>NUCLEOTIDE SEQUENCE [LARGE SCALE GENOMIC DNA]</scope>
    <source>
        <strain evidence="2 3">LMG 21589</strain>
    </source>
</reference>
<keyword evidence="3" id="KW-1185">Reference proteome</keyword>